<proteinExistence type="predicted"/>
<evidence type="ECO:0000313" key="2">
    <source>
        <dbReference type="EMBL" id="CAB4147768.1"/>
    </source>
</evidence>
<gene>
    <name evidence="2" type="ORF">UFOVP510_47</name>
</gene>
<keyword evidence="1" id="KW-0472">Membrane</keyword>
<dbReference type="EMBL" id="LR796493">
    <property type="protein sequence ID" value="CAB4147768.1"/>
    <property type="molecule type" value="Genomic_DNA"/>
</dbReference>
<feature type="transmembrane region" description="Helical" evidence="1">
    <location>
        <begin position="20"/>
        <end position="41"/>
    </location>
</feature>
<name>A0A6J5MMA5_9CAUD</name>
<evidence type="ECO:0000256" key="1">
    <source>
        <dbReference type="SAM" id="Phobius"/>
    </source>
</evidence>
<organism evidence="2">
    <name type="scientific">uncultured Caudovirales phage</name>
    <dbReference type="NCBI Taxonomy" id="2100421"/>
    <lineage>
        <taxon>Viruses</taxon>
        <taxon>Duplodnaviria</taxon>
        <taxon>Heunggongvirae</taxon>
        <taxon>Uroviricota</taxon>
        <taxon>Caudoviricetes</taxon>
        <taxon>Peduoviridae</taxon>
        <taxon>Maltschvirus</taxon>
        <taxon>Maltschvirus maltsch</taxon>
    </lineage>
</organism>
<reference evidence="2" key="1">
    <citation type="submission" date="2020-04" db="EMBL/GenBank/DDBJ databases">
        <authorList>
            <person name="Chiriac C."/>
            <person name="Salcher M."/>
            <person name="Ghai R."/>
            <person name="Kavagutti S V."/>
        </authorList>
    </citation>
    <scope>NUCLEOTIDE SEQUENCE</scope>
</reference>
<accession>A0A6J5MMA5</accession>
<keyword evidence="1" id="KW-1133">Transmembrane helix</keyword>
<keyword evidence="1" id="KW-0812">Transmembrane</keyword>
<sequence length="127" mass="13589">MSPPIDSLKKPDDIQAVLEAFKSGGWLTGFVGAGGMIARLLLRPEEGMTIGKAIRHTVAAFITAMSVWYAIRDAEMAGQIKAGCYGISGMAAPEILDGLLRWIKAKADAKVVEAKKGSNASRSRKRK</sequence>
<protein>
    <submittedName>
        <fullName evidence="2">Uncharacterized protein</fullName>
    </submittedName>
</protein>